<dbReference type="InterPro" id="IPR006170">
    <property type="entry name" value="PBP/GOBP"/>
</dbReference>
<name>A0A1I8P2W3_STOCA</name>
<gene>
    <name evidence="1" type="primary">106090259</name>
</gene>
<evidence type="ECO:0000313" key="1">
    <source>
        <dbReference type="EnsemblMetazoa" id="SCAU004354-PA"/>
    </source>
</evidence>
<evidence type="ECO:0000313" key="2">
    <source>
        <dbReference type="Proteomes" id="UP000095300"/>
    </source>
</evidence>
<dbReference type="VEuPathDB" id="VectorBase:SCAU004354"/>
<dbReference type="Proteomes" id="UP000095300">
    <property type="component" value="Unassembled WGS sequence"/>
</dbReference>
<dbReference type="EnsemblMetazoa" id="SCAU004354-RA">
    <property type="protein sequence ID" value="SCAU004354-PA"/>
    <property type="gene ID" value="SCAU004354"/>
</dbReference>
<keyword evidence="2" id="KW-1185">Reference proteome</keyword>
<dbReference type="InterPro" id="IPR036728">
    <property type="entry name" value="PBP_GOBP_sf"/>
</dbReference>
<dbReference type="AlphaFoldDB" id="A0A1I8P2W3"/>
<organism evidence="1 2">
    <name type="scientific">Stomoxys calcitrans</name>
    <name type="common">Stable fly</name>
    <name type="synonym">Conops calcitrans</name>
    <dbReference type="NCBI Taxonomy" id="35570"/>
    <lineage>
        <taxon>Eukaryota</taxon>
        <taxon>Metazoa</taxon>
        <taxon>Ecdysozoa</taxon>
        <taxon>Arthropoda</taxon>
        <taxon>Hexapoda</taxon>
        <taxon>Insecta</taxon>
        <taxon>Pterygota</taxon>
        <taxon>Neoptera</taxon>
        <taxon>Endopterygota</taxon>
        <taxon>Diptera</taxon>
        <taxon>Brachycera</taxon>
        <taxon>Muscomorpha</taxon>
        <taxon>Muscoidea</taxon>
        <taxon>Muscidae</taxon>
        <taxon>Stomoxys</taxon>
    </lineage>
</organism>
<dbReference type="SUPFAM" id="SSF47565">
    <property type="entry name" value="Insect pheromone/odorant-binding proteins"/>
    <property type="match status" value="1"/>
</dbReference>
<dbReference type="Pfam" id="PF01395">
    <property type="entry name" value="PBP_GOBP"/>
    <property type="match status" value="1"/>
</dbReference>
<accession>A0A1I8P2W3</accession>
<sequence length="131" mass="14796">MVLLHSGVKSQNMEDVANLMTNCLKKYPVSDEEFVRQHAMDNDLSLASDSYKCFGMCVVQGRGWFIDDVLIDDAYIKAEGNGILAKRGDQLHNFAKECKLLVGANKCDTVFQVTNCMDDKIKELLRLLKLF</sequence>
<dbReference type="Gene3D" id="1.10.238.20">
    <property type="entry name" value="Pheromone/general odorant binding protein domain"/>
    <property type="match status" value="1"/>
</dbReference>
<proteinExistence type="predicted"/>
<dbReference type="GO" id="GO:0005549">
    <property type="term" value="F:odorant binding"/>
    <property type="evidence" value="ECO:0007669"/>
    <property type="project" value="InterPro"/>
</dbReference>
<protein>
    <submittedName>
        <fullName evidence="1">Uncharacterized protein</fullName>
    </submittedName>
</protein>
<dbReference type="CDD" id="cd23992">
    <property type="entry name" value="PBP_GOBP"/>
    <property type="match status" value="1"/>
</dbReference>
<dbReference type="OrthoDB" id="8194670at2759"/>
<reference evidence="1" key="1">
    <citation type="submission" date="2020-05" db="UniProtKB">
        <authorList>
            <consortium name="EnsemblMetazoa"/>
        </authorList>
    </citation>
    <scope>IDENTIFICATION</scope>
    <source>
        <strain evidence="1">USDA</strain>
    </source>
</reference>
<dbReference type="SMART" id="SM00708">
    <property type="entry name" value="PhBP"/>
    <property type="match status" value="1"/>
</dbReference>